<dbReference type="AlphaFoldDB" id="A0A6I9S5D4"/>
<evidence type="ECO:0000313" key="2">
    <source>
        <dbReference type="Proteomes" id="UP000504607"/>
    </source>
</evidence>
<keyword evidence="2" id="KW-1185">Reference proteome</keyword>
<evidence type="ECO:0000313" key="3">
    <source>
        <dbReference type="RefSeq" id="XP_010937931.1"/>
    </source>
</evidence>
<feature type="region of interest" description="Disordered" evidence="1">
    <location>
        <begin position="1"/>
        <end position="98"/>
    </location>
</feature>
<accession>A0A6I9S5D4</accession>
<organism evidence="2 3">
    <name type="scientific">Elaeis guineensis var. tenera</name>
    <name type="common">Oil palm</name>
    <dbReference type="NCBI Taxonomy" id="51953"/>
    <lineage>
        <taxon>Eukaryota</taxon>
        <taxon>Viridiplantae</taxon>
        <taxon>Streptophyta</taxon>
        <taxon>Embryophyta</taxon>
        <taxon>Tracheophyta</taxon>
        <taxon>Spermatophyta</taxon>
        <taxon>Magnoliopsida</taxon>
        <taxon>Liliopsida</taxon>
        <taxon>Arecaceae</taxon>
        <taxon>Arecoideae</taxon>
        <taxon>Cocoseae</taxon>
        <taxon>Elaeidinae</taxon>
        <taxon>Elaeis</taxon>
    </lineage>
</organism>
<proteinExistence type="predicted"/>
<dbReference type="InParanoid" id="A0A6I9S5D4"/>
<dbReference type="RefSeq" id="XP_010937931.1">
    <property type="nucleotide sequence ID" value="XM_010939629.2"/>
</dbReference>
<gene>
    <name evidence="3" type="primary">LOC105057146</name>
</gene>
<name>A0A6I9S5D4_ELAGV</name>
<feature type="compositionally biased region" description="Basic and acidic residues" evidence="1">
    <location>
        <begin position="32"/>
        <end position="41"/>
    </location>
</feature>
<dbReference type="Proteomes" id="UP000504607">
    <property type="component" value="Chromosome 14"/>
</dbReference>
<evidence type="ECO:0000256" key="1">
    <source>
        <dbReference type="SAM" id="MobiDB-lite"/>
    </source>
</evidence>
<sequence length="114" mass="12257">MEDSMVDSEGLVSLSMLKAGEQAFGEQEKDDEEKPDKKAEEVGEAEEDDNKKEEPSNGGGLTDHLTSGSIGAIPDISPRETEEDQLVTDLPISNPDEPTLAAEEVSLLISIIED</sequence>
<reference evidence="3" key="1">
    <citation type="submission" date="2025-08" db="UniProtKB">
        <authorList>
            <consortium name="RefSeq"/>
        </authorList>
    </citation>
    <scope>IDENTIFICATION</scope>
</reference>
<protein>
    <submittedName>
        <fullName evidence="3">Uncharacterized protein LOC105057146</fullName>
    </submittedName>
</protein>